<keyword evidence="7" id="KW-1133">Transmembrane helix</keyword>
<evidence type="ECO:0000256" key="3">
    <source>
        <dbReference type="ARBA" id="ARBA00022553"/>
    </source>
</evidence>
<evidence type="ECO:0000313" key="11">
    <source>
        <dbReference type="Proteomes" id="UP000249061"/>
    </source>
</evidence>
<dbReference type="PRINTS" id="PR00344">
    <property type="entry name" value="BCTRLSENSOR"/>
</dbReference>
<evidence type="ECO:0000256" key="2">
    <source>
        <dbReference type="ARBA" id="ARBA00012438"/>
    </source>
</evidence>
<dbReference type="AlphaFoldDB" id="A0A2W5TRP5"/>
<sequence>MQNSARLMALLCSSMAGAALAVEFADSEKAWLDEHPVVRVGHVADFGPFSFVDARGTCAGLNTDTLEVVATKSGLRFECVVMPNLDAAFTALKERRVDLVMGIGRQPQREAFMRYTVPFAYSPDASVTRSDAPFLFDLRALHGQRVGVTVTSTTAIDGLRAQEAEVVTFASMPVAVRAVSRGDVFAAITDASIAAFTAKQERLTNLRIGGVFGFGDVHVGVRPDFGPLVSVLDKVFASMTAAERTQISNRWVVLDYESDRRWERMTRVLMLVLTLGVVIGAFVVWNSRRRARDLAVLTRMQAELEAARDALEQVNRGKSGLMQMMAHDLRNPLTAISLGLDAMELSSPEPDPIVREMRLATQRMRSMLDTLVEVQAIEQGSRSYLREPVSLIDVARTATHGMNEAAAWKQVHLRFSANAELPTLRSDEAALRQAIENLLSNAIKYSPSESEVHVEVSGDDCVQRVAVRDQGPGIAEAERARLFGQYVRGSARPTGGEKSTGLGLWIVHQIALGLDAEVRCESEPGRGSTFILEFPRSTRGQRESIRAHQQPSS</sequence>
<dbReference type="PROSITE" id="PS00430">
    <property type="entry name" value="TONB_DEPENDENT_REC_1"/>
    <property type="match status" value="1"/>
</dbReference>
<dbReference type="SMART" id="SM00062">
    <property type="entry name" value="PBPb"/>
    <property type="match status" value="1"/>
</dbReference>
<keyword evidence="4" id="KW-0808">Transferase</keyword>
<dbReference type="InterPro" id="IPR003594">
    <property type="entry name" value="HATPase_dom"/>
</dbReference>
<proteinExistence type="predicted"/>
<dbReference type="Proteomes" id="UP000249061">
    <property type="component" value="Unassembled WGS sequence"/>
</dbReference>
<dbReference type="SUPFAM" id="SSF47384">
    <property type="entry name" value="Homodimeric domain of signal transducing histidine kinase"/>
    <property type="match status" value="1"/>
</dbReference>
<keyword evidence="6" id="KW-0902">Two-component regulatory system</keyword>
<feature type="chain" id="PRO_5015952162" description="histidine kinase" evidence="8">
    <location>
        <begin position="22"/>
        <end position="553"/>
    </location>
</feature>
<dbReference type="Gene3D" id="3.30.565.10">
    <property type="entry name" value="Histidine kinase-like ATPase, C-terminal domain"/>
    <property type="match status" value="1"/>
</dbReference>
<protein>
    <recommendedName>
        <fullName evidence="2">histidine kinase</fullName>
        <ecNumber evidence="2">2.7.13.3</ecNumber>
    </recommendedName>
</protein>
<evidence type="ECO:0000256" key="8">
    <source>
        <dbReference type="SAM" id="SignalP"/>
    </source>
</evidence>
<dbReference type="SUPFAM" id="SSF55874">
    <property type="entry name" value="ATPase domain of HSP90 chaperone/DNA topoisomerase II/histidine kinase"/>
    <property type="match status" value="1"/>
</dbReference>
<dbReference type="SMART" id="SM00388">
    <property type="entry name" value="HisKA"/>
    <property type="match status" value="1"/>
</dbReference>
<dbReference type="Gene3D" id="1.10.287.130">
    <property type="match status" value="1"/>
</dbReference>
<evidence type="ECO:0000256" key="6">
    <source>
        <dbReference type="ARBA" id="ARBA00023012"/>
    </source>
</evidence>
<dbReference type="PANTHER" id="PTHR43711">
    <property type="entry name" value="TWO-COMPONENT HISTIDINE KINASE"/>
    <property type="match status" value="1"/>
</dbReference>
<dbReference type="Pfam" id="PF02518">
    <property type="entry name" value="HATPase_c"/>
    <property type="match status" value="1"/>
</dbReference>
<feature type="signal peptide" evidence="8">
    <location>
        <begin position="1"/>
        <end position="21"/>
    </location>
</feature>
<dbReference type="Gene3D" id="3.40.190.10">
    <property type="entry name" value="Periplasmic binding protein-like II"/>
    <property type="match status" value="2"/>
</dbReference>
<dbReference type="InterPro" id="IPR004358">
    <property type="entry name" value="Sig_transdc_His_kin-like_C"/>
</dbReference>
<name>A0A2W5TRP5_9BACT</name>
<dbReference type="InterPro" id="IPR010916">
    <property type="entry name" value="TonB_box_CS"/>
</dbReference>
<dbReference type="CDD" id="cd00082">
    <property type="entry name" value="HisKA"/>
    <property type="match status" value="1"/>
</dbReference>
<dbReference type="InterPro" id="IPR036097">
    <property type="entry name" value="HisK_dim/P_sf"/>
</dbReference>
<dbReference type="InterPro" id="IPR050736">
    <property type="entry name" value="Sensor_HK_Regulatory"/>
</dbReference>
<dbReference type="InterPro" id="IPR003661">
    <property type="entry name" value="HisK_dim/P_dom"/>
</dbReference>
<evidence type="ECO:0000256" key="7">
    <source>
        <dbReference type="SAM" id="Phobius"/>
    </source>
</evidence>
<organism evidence="10 11">
    <name type="scientific">Archangium gephyra</name>
    <dbReference type="NCBI Taxonomy" id="48"/>
    <lineage>
        <taxon>Bacteria</taxon>
        <taxon>Pseudomonadati</taxon>
        <taxon>Myxococcota</taxon>
        <taxon>Myxococcia</taxon>
        <taxon>Myxococcales</taxon>
        <taxon>Cystobacterineae</taxon>
        <taxon>Archangiaceae</taxon>
        <taxon>Archangium</taxon>
    </lineage>
</organism>
<evidence type="ECO:0000256" key="5">
    <source>
        <dbReference type="ARBA" id="ARBA00022777"/>
    </source>
</evidence>
<dbReference type="SUPFAM" id="SSF53850">
    <property type="entry name" value="Periplasmic binding protein-like II"/>
    <property type="match status" value="1"/>
</dbReference>
<dbReference type="CDD" id="cd01007">
    <property type="entry name" value="PBP2_BvgS_HisK_like"/>
    <property type="match status" value="1"/>
</dbReference>
<evidence type="ECO:0000256" key="1">
    <source>
        <dbReference type="ARBA" id="ARBA00000085"/>
    </source>
</evidence>
<keyword evidence="7" id="KW-0472">Membrane</keyword>
<keyword evidence="5" id="KW-0418">Kinase</keyword>
<keyword evidence="8" id="KW-0732">Signal</keyword>
<dbReference type="Pfam" id="PF00497">
    <property type="entry name" value="SBP_bac_3"/>
    <property type="match status" value="1"/>
</dbReference>
<feature type="domain" description="Histidine kinase" evidence="9">
    <location>
        <begin position="324"/>
        <end position="538"/>
    </location>
</feature>
<dbReference type="GO" id="GO:0000155">
    <property type="term" value="F:phosphorelay sensor kinase activity"/>
    <property type="evidence" value="ECO:0007669"/>
    <property type="project" value="InterPro"/>
</dbReference>
<dbReference type="InterPro" id="IPR005467">
    <property type="entry name" value="His_kinase_dom"/>
</dbReference>
<evidence type="ECO:0000313" key="10">
    <source>
        <dbReference type="EMBL" id="PZR16577.1"/>
    </source>
</evidence>
<evidence type="ECO:0000256" key="4">
    <source>
        <dbReference type="ARBA" id="ARBA00022679"/>
    </source>
</evidence>
<gene>
    <name evidence="10" type="ORF">DI536_05270</name>
</gene>
<dbReference type="PANTHER" id="PTHR43711:SF1">
    <property type="entry name" value="HISTIDINE KINASE 1"/>
    <property type="match status" value="1"/>
</dbReference>
<dbReference type="SMART" id="SM00387">
    <property type="entry name" value="HATPase_c"/>
    <property type="match status" value="1"/>
</dbReference>
<reference evidence="10 11" key="1">
    <citation type="submission" date="2017-08" db="EMBL/GenBank/DDBJ databases">
        <title>Infants hospitalized years apart are colonized by the same room-sourced microbial strains.</title>
        <authorList>
            <person name="Brooks B."/>
            <person name="Olm M.R."/>
            <person name="Firek B.A."/>
            <person name="Baker R."/>
            <person name="Thomas B.C."/>
            <person name="Morowitz M.J."/>
            <person name="Banfield J.F."/>
        </authorList>
    </citation>
    <scope>NUCLEOTIDE SEQUENCE [LARGE SCALE GENOMIC DNA]</scope>
    <source>
        <strain evidence="10">S2_003_000_R2_14</strain>
    </source>
</reference>
<comment type="caution">
    <text evidence="10">The sequence shown here is derived from an EMBL/GenBank/DDBJ whole genome shotgun (WGS) entry which is preliminary data.</text>
</comment>
<dbReference type="EC" id="2.7.13.3" evidence="2"/>
<dbReference type="InterPro" id="IPR036890">
    <property type="entry name" value="HATPase_C_sf"/>
</dbReference>
<accession>A0A2W5TRP5</accession>
<dbReference type="Pfam" id="PF00512">
    <property type="entry name" value="HisKA"/>
    <property type="match status" value="1"/>
</dbReference>
<evidence type="ECO:0000259" key="9">
    <source>
        <dbReference type="PROSITE" id="PS50109"/>
    </source>
</evidence>
<feature type="transmembrane region" description="Helical" evidence="7">
    <location>
        <begin position="268"/>
        <end position="285"/>
    </location>
</feature>
<keyword evidence="3" id="KW-0597">Phosphoprotein</keyword>
<keyword evidence="7" id="KW-0812">Transmembrane</keyword>
<dbReference type="InterPro" id="IPR001638">
    <property type="entry name" value="Solute-binding_3/MltF_N"/>
</dbReference>
<dbReference type="PROSITE" id="PS50109">
    <property type="entry name" value="HIS_KIN"/>
    <property type="match status" value="1"/>
</dbReference>
<dbReference type="EMBL" id="QFQP01000003">
    <property type="protein sequence ID" value="PZR16577.1"/>
    <property type="molecule type" value="Genomic_DNA"/>
</dbReference>
<dbReference type="CDD" id="cd00075">
    <property type="entry name" value="HATPase"/>
    <property type="match status" value="1"/>
</dbReference>
<comment type="catalytic activity">
    <reaction evidence="1">
        <text>ATP + protein L-histidine = ADP + protein N-phospho-L-histidine.</text>
        <dbReference type="EC" id="2.7.13.3"/>
    </reaction>
</comment>